<keyword evidence="4" id="KW-1185">Reference proteome</keyword>
<dbReference type="Proteomes" id="UP001305779">
    <property type="component" value="Unassembled WGS sequence"/>
</dbReference>
<dbReference type="InterPro" id="IPR001128">
    <property type="entry name" value="Cyt_P450"/>
</dbReference>
<evidence type="ECO:0000256" key="2">
    <source>
        <dbReference type="ARBA" id="ARBA00023002"/>
    </source>
</evidence>
<dbReference type="Pfam" id="PF00067">
    <property type="entry name" value="p450"/>
    <property type="match status" value="1"/>
</dbReference>
<sequence length="417" mass="46371">MLFSYTNALLLLALLSIIAITRTLLLALRNPLNRLPGPWHTKLTNLRLKLAVLTGRRIHYIHTLHQLYGPYVRISPTEIAVNDPQGSKLIHGVGSSFEKSAWYDDLTVMERPTLFTMKDKKSHAARRKLFARGFSKSNLKGHWEGVVKGKVELAVTKILEDARRRGGVVDVLKWFTLMASDVSSHLMFGESFRTLEKGEVNEFIRVITLALKGNGIGAELPLVRAIGKRLPLKITRELWQTNEIMDEYARIAVRNMKATGGGKNIFANMMAESEKGEEGALDDRDVEVEATALFVAGTDTTAVSLTYLIWAVLGRPDLRVQLENEVSTLPQGFTDADAEKLPLLNAVIEETMRLYGAAPGMLPRIVPPGGVDLGGYYISQGMTVTTHAYSAHRDPAVFPDPLEYIFDQTFVEDLLLT</sequence>
<dbReference type="EMBL" id="JAXOVC010000004">
    <property type="protein sequence ID" value="KAK4503268.1"/>
    <property type="molecule type" value="Genomic_DNA"/>
</dbReference>
<keyword evidence="2" id="KW-0560">Oxidoreductase</keyword>
<name>A0ABR0EPZ5_ZASCE</name>
<dbReference type="SUPFAM" id="SSF48264">
    <property type="entry name" value="Cytochrome P450"/>
    <property type="match status" value="1"/>
</dbReference>
<evidence type="ECO:0000256" key="1">
    <source>
        <dbReference type="ARBA" id="ARBA00010617"/>
    </source>
</evidence>
<dbReference type="InterPro" id="IPR050121">
    <property type="entry name" value="Cytochrome_P450_monoxygenase"/>
</dbReference>
<accession>A0ABR0EPZ5</accession>
<dbReference type="InterPro" id="IPR002401">
    <property type="entry name" value="Cyt_P450_E_grp-I"/>
</dbReference>
<protein>
    <recommendedName>
        <fullName evidence="5">Cytochrome P450</fullName>
    </recommendedName>
</protein>
<dbReference type="InterPro" id="IPR036396">
    <property type="entry name" value="Cyt_P450_sf"/>
</dbReference>
<dbReference type="Gene3D" id="1.10.630.10">
    <property type="entry name" value="Cytochrome P450"/>
    <property type="match status" value="1"/>
</dbReference>
<proteinExistence type="inferred from homology"/>
<comment type="caution">
    <text evidence="3">The sequence shown here is derived from an EMBL/GenBank/DDBJ whole genome shotgun (WGS) entry which is preliminary data.</text>
</comment>
<dbReference type="PRINTS" id="PR00463">
    <property type="entry name" value="EP450I"/>
</dbReference>
<dbReference type="PANTHER" id="PTHR24305">
    <property type="entry name" value="CYTOCHROME P450"/>
    <property type="match status" value="1"/>
</dbReference>
<comment type="similarity">
    <text evidence="1">Belongs to the cytochrome P450 family.</text>
</comment>
<evidence type="ECO:0000313" key="3">
    <source>
        <dbReference type="EMBL" id="KAK4503268.1"/>
    </source>
</evidence>
<organism evidence="3 4">
    <name type="scientific">Zasmidium cellare</name>
    <name type="common">Wine cellar mold</name>
    <name type="synonym">Racodium cellare</name>
    <dbReference type="NCBI Taxonomy" id="395010"/>
    <lineage>
        <taxon>Eukaryota</taxon>
        <taxon>Fungi</taxon>
        <taxon>Dikarya</taxon>
        <taxon>Ascomycota</taxon>
        <taxon>Pezizomycotina</taxon>
        <taxon>Dothideomycetes</taxon>
        <taxon>Dothideomycetidae</taxon>
        <taxon>Mycosphaerellales</taxon>
        <taxon>Mycosphaerellaceae</taxon>
        <taxon>Zasmidium</taxon>
    </lineage>
</organism>
<reference evidence="3 4" key="1">
    <citation type="journal article" date="2023" name="G3 (Bethesda)">
        <title>A chromosome-level genome assembly of Zasmidium syzygii isolated from banana leaves.</title>
        <authorList>
            <person name="van Westerhoven A.C."/>
            <person name="Mehrabi R."/>
            <person name="Talebi R."/>
            <person name="Steentjes M.B.F."/>
            <person name="Corcolon B."/>
            <person name="Chong P.A."/>
            <person name="Kema G.H.J."/>
            <person name="Seidl M.F."/>
        </authorList>
    </citation>
    <scope>NUCLEOTIDE SEQUENCE [LARGE SCALE GENOMIC DNA]</scope>
    <source>
        <strain evidence="3 4">P124</strain>
    </source>
</reference>
<evidence type="ECO:0008006" key="5">
    <source>
        <dbReference type="Google" id="ProtNLM"/>
    </source>
</evidence>
<gene>
    <name evidence="3" type="ORF">PRZ48_006696</name>
</gene>
<evidence type="ECO:0000313" key="4">
    <source>
        <dbReference type="Proteomes" id="UP001305779"/>
    </source>
</evidence>
<dbReference type="PANTHER" id="PTHR24305:SF96">
    <property type="entry name" value="CYTOCHROME P450 MONOOXYGENASE STCB-RELATED"/>
    <property type="match status" value="1"/>
</dbReference>
<dbReference type="PRINTS" id="PR00385">
    <property type="entry name" value="P450"/>
</dbReference>